<evidence type="ECO:0000313" key="1">
    <source>
        <dbReference type="EMBL" id="KAE9594438.1"/>
    </source>
</evidence>
<evidence type="ECO:0000313" key="2">
    <source>
        <dbReference type="Proteomes" id="UP000447434"/>
    </source>
</evidence>
<proteinExistence type="predicted"/>
<sequence>MKIEENNNRWKEEIAEDCCFFCKDGGLMRICDYDDCLKACHPKCEGQEDSFLEREDYWCCGSHYCSVCRKSSLYKCYCCPKAFCRSCVVEESDDFAIVKGKKGFCSHCLQLAVMIEEKTNVTSEGVRLFLIMYSILHVEEVKSSKILKRSSFCLFTYLKMLT</sequence>
<name>A0A6A4P5Q3_LUPAL</name>
<comment type="caution">
    <text evidence="1">The sequence shown here is derived from an EMBL/GenBank/DDBJ whole genome shotgun (WGS) entry which is preliminary data.</text>
</comment>
<dbReference type="AlphaFoldDB" id="A0A6A4P5Q3"/>
<accession>A0A6A4P5Q3</accession>
<organism evidence="1 2">
    <name type="scientific">Lupinus albus</name>
    <name type="common">White lupine</name>
    <name type="synonym">Lupinus termis</name>
    <dbReference type="NCBI Taxonomy" id="3870"/>
    <lineage>
        <taxon>Eukaryota</taxon>
        <taxon>Viridiplantae</taxon>
        <taxon>Streptophyta</taxon>
        <taxon>Embryophyta</taxon>
        <taxon>Tracheophyta</taxon>
        <taxon>Spermatophyta</taxon>
        <taxon>Magnoliopsida</taxon>
        <taxon>eudicotyledons</taxon>
        <taxon>Gunneridae</taxon>
        <taxon>Pentapetalae</taxon>
        <taxon>rosids</taxon>
        <taxon>fabids</taxon>
        <taxon>Fabales</taxon>
        <taxon>Fabaceae</taxon>
        <taxon>Papilionoideae</taxon>
        <taxon>50 kb inversion clade</taxon>
        <taxon>genistoids sensu lato</taxon>
        <taxon>core genistoids</taxon>
        <taxon>Genisteae</taxon>
        <taxon>Lupinus</taxon>
    </lineage>
</organism>
<dbReference type="InterPro" id="IPR013083">
    <property type="entry name" value="Znf_RING/FYVE/PHD"/>
</dbReference>
<dbReference type="Gene3D" id="3.30.40.10">
    <property type="entry name" value="Zinc/RING finger domain, C3HC4 (zinc finger)"/>
    <property type="match status" value="1"/>
</dbReference>
<keyword evidence="2" id="KW-1185">Reference proteome</keyword>
<dbReference type="PANTHER" id="PTHR46695">
    <property type="entry name" value="ZINC FINGER CCCH DOMAIN-CONTAINING PROTEIN 44-RELATED"/>
    <property type="match status" value="1"/>
</dbReference>
<dbReference type="Proteomes" id="UP000447434">
    <property type="component" value="Chromosome 18"/>
</dbReference>
<protein>
    <submittedName>
        <fullName evidence="1">Putative chromatin regulator PHD family</fullName>
    </submittedName>
</protein>
<dbReference type="EMBL" id="WOCE01000018">
    <property type="protein sequence ID" value="KAE9594438.1"/>
    <property type="molecule type" value="Genomic_DNA"/>
</dbReference>
<reference evidence="2" key="1">
    <citation type="journal article" date="2020" name="Nat. Commun.">
        <title>Genome sequence of the cluster root forming white lupin.</title>
        <authorList>
            <person name="Hufnagel B."/>
            <person name="Marques A."/>
            <person name="Soriano A."/>
            <person name="Marques L."/>
            <person name="Divol F."/>
            <person name="Doumas P."/>
            <person name="Sallet E."/>
            <person name="Mancinotti D."/>
            <person name="Carrere S."/>
            <person name="Marande W."/>
            <person name="Arribat S."/>
            <person name="Keller J."/>
            <person name="Huneau C."/>
            <person name="Blein T."/>
            <person name="Aime D."/>
            <person name="Laguerre M."/>
            <person name="Taylor J."/>
            <person name="Schubert V."/>
            <person name="Nelson M."/>
            <person name="Geu-Flores F."/>
            <person name="Crespi M."/>
            <person name="Gallardo-Guerrero K."/>
            <person name="Delaux P.-M."/>
            <person name="Salse J."/>
            <person name="Berges H."/>
            <person name="Guyot R."/>
            <person name="Gouzy J."/>
            <person name="Peret B."/>
        </authorList>
    </citation>
    <scope>NUCLEOTIDE SEQUENCE [LARGE SCALE GENOMIC DNA]</scope>
    <source>
        <strain evidence="2">cv. Amiga</strain>
    </source>
</reference>
<dbReference type="PANTHER" id="PTHR46695:SF4">
    <property type="entry name" value="ZINC FINGER CCCH DOMAIN-CONTAINING PROTEIN 44"/>
    <property type="match status" value="1"/>
</dbReference>
<dbReference type="OrthoDB" id="6415790at2759"/>
<gene>
    <name evidence="1" type="ORF">Lalb_Chr18g0053791</name>
</gene>